<name>A0A645H1Y1_9ZZZZ</name>
<dbReference type="AlphaFoldDB" id="A0A645H1Y1"/>
<evidence type="ECO:0000256" key="1">
    <source>
        <dbReference type="SAM" id="Phobius"/>
    </source>
</evidence>
<keyword evidence="1" id="KW-1133">Transmembrane helix</keyword>
<evidence type="ECO:0000313" key="2">
    <source>
        <dbReference type="EMBL" id="MPN32486.1"/>
    </source>
</evidence>
<sequence>MCFISLFNLCGRYFAVFAWERKNFMTTHLYGACFVYVYMPALSTNNALIWAKDRGYNSCVCLCPSNKKMHISFGAAAKLFNYFSGFIAVFIGAVTGSLLEVGFKKQFEYFLMCAFSIVAFKSYHSNLLQYIQYNEKKQISVKNGHLLHYF</sequence>
<organism evidence="2">
    <name type="scientific">bioreactor metagenome</name>
    <dbReference type="NCBI Taxonomy" id="1076179"/>
    <lineage>
        <taxon>unclassified sequences</taxon>
        <taxon>metagenomes</taxon>
        <taxon>ecological metagenomes</taxon>
    </lineage>
</organism>
<keyword evidence="1" id="KW-0812">Transmembrane</keyword>
<comment type="caution">
    <text evidence="2">The sequence shown here is derived from an EMBL/GenBank/DDBJ whole genome shotgun (WGS) entry which is preliminary data.</text>
</comment>
<dbReference type="EMBL" id="VSSQ01084530">
    <property type="protein sequence ID" value="MPN32486.1"/>
    <property type="molecule type" value="Genomic_DNA"/>
</dbReference>
<keyword evidence="1" id="KW-0472">Membrane</keyword>
<protein>
    <submittedName>
        <fullName evidence="2">Uncharacterized protein</fullName>
    </submittedName>
</protein>
<reference evidence="2" key="1">
    <citation type="submission" date="2019-08" db="EMBL/GenBank/DDBJ databases">
        <authorList>
            <person name="Kucharzyk K."/>
            <person name="Murdoch R.W."/>
            <person name="Higgins S."/>
            <person name="Loffler F."/>
        </authorList>
    </citation>
    <scope>NUCLEOTIDE SEQUENCE</scope>
</reference>
<feature type="transmembrane region" description="Helical" evidence="1">
    <location>
        <begin position="79"/>
        <end position="103"/>
    </location>
</feature>
<gene>
    <name evidence="2" type="ORF">SDC9_179965</name>
</gene>
<feature type="transmembrane region" description="Helical" evidence="1">
    <location>
        <begin position="109"/>
        <end position="128"/>
    </location>
</feature>
<accession>A0A645H1Y1</accession>
<proteinExistence type="predicted"/>